<evidence type="ECO:0000256" key="3">
    <source>
        <dbReference type="ARBA" id="ARBA00022833"/>
    </source>
</evidence>
<dbReference type="GO" id="GO:0045892">
    <property type="term" value="P:negative regulation of DNA-templated transcription"/>
    <property type="evidence" value="ECO:0007669"/>
    <property type="project" value="TreeGrafter"/>
</dbReference>
<dbReference type="GO" id="GO:0000976">
    <property type="term" value="F:transcription cis-regulatory region binding"/>
    <property type="evidence" value="ECO:0007669"/>
    <property type="project" value="TreeGrafter"/>
</dbReference>
<keyword evidence="6" id="KW-0804">Transcription</keyword>
<comment type="caution">
    <text evidence="9">The sequence shown here is derived from an EMBL/GenBank/DDBJ whole genome shotgun (WGS) entry which is preliminary data.</text>
</comment>
<organism evidence="9">
    <name type="scientific">Desulfatirhabdium butyrativorans</name>
    <dbReference type="NCBI Taxonomy" id="340467"/>
    <lineage>
        <taxon>Bacteria</taxon>
        <taxon>Pseudomonadati</taxon>
        <taxon>Thermodesulfobacteriota</taxon>
        <taxon>Desulfobacteria</taxon>
        <taxon>Desulfobacterales</taxon>
        <taxon>Desulfatirhabdiaceae</taxon>
        <taxon>Desulfatirhabdium</taxon>
    </lineage>
</organism>
<evidence type="ECO:0000313" key="9">
    <source>
        <dbReference type="EMBL" id="HGU31345.1"/>
    </source>
</evidence>
<comment type="cofactor">
    <cofactor evidence="7">
        <name>Zn(2+)</name>
        <dbReference type="ChEBI" id="CHEBI:29105"/>
    </cofactor>
    <text evidence="7">Binds 1 zinc ion per subunit.</text>
</comment>
<evidence type="ECO:0000256" key="7">
    <source>
        <dbReference type="PIRSR" id="PIRSR602481-1"/>
    </source>
</evidence>
<gene>
    <name evidence="9" type="ORF">ENS29_00645</name>
</gene>
<dbReference type="InterPro" id="IPR002481">
    <property type="entry name" value="FUR"/>
</dbReference>
<keyword evidence="5" id="KW-0238">DNA-binding</keyword>
<dbReference type="AlphaFoldDB" id="A0A7C4MNQ2"/>
<comment type="cofactor">
    <cofactor evidence="8">
        <name>Mn(2+)</name>
        <dbReference type="ChEBI" id="CHEBI:29035"/>
    </cofactor>
    <cofactor evidence="8">
        <name>Fe(2+)</name>
        <dbReference type="ChEBI" id="CHEBI:29033"/>
    </cofactor>
    <text evidence="8">Binds 1 Mn(2+) or Fe(2+) ion per subunit.</text>
</comment>
<proteinExistence type="inferred from homology"/>
<feature type="binding site" evidence="7">
    <location>
        <position position="120"/>
    </location>
    <ligand>
        <name>Zn(2+)</name>
        <dbReference type="ChEBI" id="CHEBI:29105"/>
    </ligand>
</feature>
<dbReference type="CDD" id="cd07153">
    <property type="entry name" value="Fur_like"/>
    <property type="match status" value="1"/>
</dbReference>
<evidence type="ECO:0000256" key="8">
    <source>
        <dbReference type="PIRSR" id="PIRSR602481-2"/>
    </source>
</evidence>
<dbReference type="GO" id="GO:0003700">
    <property type="term" value="F:DNA-binding transcription factor activity"/>
    <property type="evidence" value="ECO:0007669"/>
    <property type="project" value="InterPro"/>
</dbReference>
<keyword evidence="2" id="KW-0678">Repressor</keyword>
<comment type="similarity">
    <text evidence="1">Belongs to the Fur family.</text>
</comment>
<dbReference type="SUPFAM" id="SSF46785">
    <property type="entry name" value="Winged helix' DNA-binding domain"/>
    <property type="match status" value="1"/>
</dbReference>
<feature type="binding site" evidence="7">
    <location>
        <position position="77"/>
    </location>
    <ligand>
        <name>Zn(2+)</name>
        <dbReference type="ChEBI" id="CHEBI:29105"/>
    </ligand>
</feature>
<evidence type="ECO:0000256" key="4">
    <source>
        <dbReference type="ARBA" id="ARBA00023015"/>
    </source>
</evidence>
<sequence length="144" mass="16821">MTKQRRIILRELRKVNTHPSADEVYDMVRQYLPRISLGTVYRNLEVLSQIGEIQKIEVGGSIKRFDGNTKPHYHVRCMACDRIEDVPESIRFDFGDQIDNTMHYKIMEHRLEFIGLCPDCATRQADRMMANIDRHMGKRLSAGI</sequence>
<dbReference type="Gene3D" id="3.30.1490.190">
    <property type="match status" value="1"/>
</dbReference>
<keyword evidence="4" id="KW-0805">Transcription regulation</keyword>
<feature type="binding site" evidence="7">
    <location>
        <position position="80"/>
    </location>
    <ligand>
        <name>Zn(2+)</name>
        <dbReference type="ChEBI" id="CHEBI:29105"/>
    </ligand>
</feature>
<protein>
    <submittedName>
        <fullName evidence="9">Transcriptional repressor</fullName>
    </submittedName>
</protein>
<dbReference type="PANTHER" id="PTHR33202">
    <property type="entry name" value="ZINC UPTAKE REGULATION PROTEIN"/>
    <property type="match status" value="1"/>
</dbReference>
<dbReference type="InterPro" id="IPR043135">
    <property type="entry name" value="Fur_C"/>
</dbReference>
<dbReference type="Pfam" id="PF01475">
    <property type="entry name" value="FUR"/>
    <property type="match status" value="1"/>
</dbReference>
<dbReference type="InterPro" id="IPR036388">
    <property type="entry name" value="WH-like_DNA-bd_sf"/>
</dbReference>
<dbReference type="EMBL" id="DSUH01000015">
    <property type="protein sequence ID" value="HGU31345.1"/>
    <property type="molecule type" value="Genomic_DNA"/>
</dbReference>
<feature type="binding site" evidence="8">
    <location>
        <position position="109"/>
    </location>
    <ligand>
        <name>Fe cation</name>
        <dbReference type="ChEBI" id="CHEBI:24875"/>
    </ligand>
</feature>
<accession>A0A7C4MNQ2</accession>
<keyword evidence="3 7" id="KW-0862">Zinc</keyword>
<evidence type="ECO:0000256" key="1">
    <source>
        <dbReference type="ARBA" id="ARBA00007957"/>
    </source>
</evidence>
<dbReference type="PANTHER" id="PTHR33202:SF7">
    <property type="entry name" value="FERRIC UPTAKE REGULATION PROTEIN"/>
    <property type="match status" value="1"/>
</dbReference>
<keyword evidence="8" id="KW-0408">Iron</keyword>
<feature type="binding site" evidence="7">
    <location>
        <position position="117"/>
    </location>
    <ligand>
        <name>Zn(2+)</name>
        <dbReference type="ChEBI" id="CHEBI:29105"/>
    </ligand>
</feature>
<dbReference type="InterPro" id="IPR036390">
    <property type="entry name" value="WH_DNA-bd_sf"/>
</dbReference>
<dbReference type="GO" id="GO:1900376">
    <property type="term" value="P:regulation of secondary metabolite biosynthetic process"/>
    <property type="evidence" value="ECO:0007669"/>
    <property type="project" value="TreeGrafter"/>
</dbReference>
<evidence type="ECO:0000256" key="5">
    <source>
        <dbReference type="ARBA" id="ARBA00023125"/>
    </source>
</evidence>
<dbReference type="GO" id="GO:0008270">
    <property type="term" value="F:zinc ion binding"/>
    <property type="evidence" value="ECO:0007669"/>
    <property type="project" value="TreeGrafter"/>
</dbReference>
<keyword evidence="7" id="KW-0479">Metal-binding</keyword>
<dbReference type="Gene3D" id="1.10.10.10">
    <property type="entry name" value="Winged helix-like DNA-binding domain superfamily/Winged helix DNA-binding domain"/>
    <property type="match status" value="1"/>
</dbReference>
<evidence type="ECO:0000256" key="2">
    <source>
        <dbReference type="ARBA" id="ARBA00022491"/>
    </source>
</evidence>
<evidence type="ECO:0000256" key="6">
    <source>
        <dbReference type="ARBA" id="ARBA00023163"/>
    </source>
</evidence>
<name>A0A7C4MNQ2_9BACT</name>
<reference evidence="9" key="1">
    <citation type="journal article" date="2020" name="mSystems">
        <title>Genome- and Community-Level Interaction Insights into Carbon Utilization and Element Cycling Functions of Hydrothermarchaeota in Hydrothermal Sediment.</title>
        <authorList>
            <person name="Zhou Z."/>
            <person name="Liu Y."/>
            <person name="Xu W."/>
            <person name="Pan J."/>
            <person name="Luo Z.H."/>
            <person name="Li M."/>
        </authorList>
    </citation>
    <scope>NUCLEOTIDE SEQUENCE [LARGE SCALE GENOMIC DNA]</scope>
    <source>
        <strain evidence="9">SpSt-477</strain>
    </source>
</reference>